<dbReference type="Proteomes" id="UP000217186">
    <property type="component" value="Chromosome"/>
</dbReference>
<dbReference type="OrthoDB" id="9797882at2"/>
<dbReference type="GO" id="GO:0005829">
    <property type="term" value="C:cytosol"/>
    <property type="evidence" value="ECO:0007669"/>
    <property type="project" value="TreeGrafter"/>
</dbReference>
<keyword evidence="1 4" id="KW-0378">Hydrolase</keyword>
<dbReference type="InterPro" id="IPR036452">
    <property type="entry name" value="Ribo_hydro-like"/>
</dbReference>
<dbReference type="Pfam" id="PF01156">
    <property type="entry name" value="IU_nuc_hydro"/>
    <property type="match status" value="1"/>
</dbReference>
<evidence type="ECO:0000313" key="5">
    <source>
        <dbReference type="Proteomes" id="UP000217186"/>
    </source>
</evidence>
<dbReference type="PANTHER" id="PTHR12304">
    <property type="entry name" value="INOSINE-URIDINE PREFERRING NUCLEOSIDE HYDROLASE"/>
    <property type="match status" value="1"/>
</dbReference>
<dbReference type="RefSeq" id="WP_095686200.1">
    <property type="nucleotide sequence ID" value="NZ_CP016776.1"/>
</dbReference>
<accession>A0A249KUA8</accession>
<dbReference type="GO" id="GO:0006152">
    <property type="term" value="P:purine nucleoside catabolic process"/>
    <property type="evidence" value="ECO:0007669"/>
    <property type="project" value="TreeGrafter"/>
</dbReference>
<feature type="domain" description="Inosine/uridine-preferring nucleoside hydrolase" evidence="3">
    <location>
        <begin position="6"/>
        <end position="305"/>
    </location>
</feature>
<dbReference type="SUPFAM" id="SSF53590">
    <property type="entry name" value="Nucleoside hydrolase"/>
    <property type="match status" value="1"/>
</dbReference>
<dbReference type="PANTHER" id="PTHR12304:SF4">
    <property type="entry name" value="URIDINE NUCLEOSIDASE"/>
    <property type="match status" value="1"/>
</dbReference>
<protein>
    <submittedName>
        <fullName evidence="4">Pyrimidine-specific ribonucleoside hydrolase</fullName>
    </submittedName>
</protein>
<evidence type="ECO:0000256" key="2">
    <source>
        <dbReference type="ARBA" id="ARBA00023295"/>
    </source>
</evidence>
<dbReference type="InterPro" id="IPR001910">
    <property type="entry name" value="Inosine/uridine_hydrolase_dom"/>
</dbReference>
<name>A0A249KUA8_9ACTN</name>
<keyword evidence="2" id="KW-0326">Glycosidase</keyword>
<evidence type="ECO:0000313" key="4">
    <source>
        <dbReference type="EMBL" id="ASY20344.1"/>
    </source>
</evidence>
<dbReference type="KEGG" id="pvn:A7sIIA15_05750"/>
<gene>
    <name evidence="4" type="ORF">A7sIIA15_05750</name>
</gene>
<sequence>MEKTSIILDVDTGVDDAFAVLFAAMHPAINLLGVTCVDGNTNVDQVIANTLKVLDAAGAGDIPVARGAVRPLLGKSEYAEYVHGADGMGDLGITPSHRKVDSRSAIELLRDLIEESKEPVTLVPIAPLTNIALFLRAFPETAKKLHRIVLMGGSASAGNATAAAEFNVWHDPEAAAIVFQSGVPITMYGLDVFMRPGATSENAAKLLKSSDPAPQFAATLIQAFIERLHVSPITLGDYGAVACVIHPELFTTEVFDVVVDTSQGPARGQTICDRRAPFLKSIEPNDLTDSAAVRVVLDLDVEAVEQLWFKTIDKGWL</sequence>
<dbReference type="EMBL" id="CP016776">
    <property type="protein sequence ID" value="ASY20344.1"/>
    <property type="molecule type" value="Genomic_DNA"/>
</dbReference>
<organism evidence="4 5">
    <name type="scientific">Candidatus Planktophila vernalis</name>
    <dbReference type="NCBI Taxonomy" id="1884907"/>
    <lineage>
        <taxon>Bacteria</taxon>
        <taxon>Bacillati</taxon>
        <taxon>Actinomycetota</taxon>
        <taxon>Actinomycetes</taxon>
        <taxon>Candidatus Nanopelagicales</taxon>
        <taxon>Candidatus Nanopelagicaceae</taxon>
        <taxon>Candidatus Planktophila</taxon>
    </lineage>
</organism>
<reference evidence="4 5" key="1">
    <citation type="submission" date="2016-07" db="EMBL/GenBank/DDBJ databases">
        <title>High microdiversification within the ubiquitous acI lineage of Actinobacteria.</title>
        <authorList>
            <person name="Neuenschwander S.M."/>
            <person name="Salcher M."/>
            <person name="Ghai R."/>
            <person name="Pernthaler J."/>
        </authorList>
    </citation>
    <scope>NUCLEOTIDE SEQUENCE [LARGE SCALE GENOMIC DNA]</scope>
    <source>
        <strain evidence="4">MMS-IIA-15</strain>
    </source>
</reference>
<dbReference type="AlphaFoldDB" id="A0A249KUA8"/>
<dbReference type="InterPro" id="IPR023186">
    <property type="entry name" value="IUNH"/>
</dbReference>
<dbReference type="GO" id="GO:0008477">
    <property type="term" value="F:purine nucleosidase activity"/>
    <property type="evidence" value="ECO:0007669"/>
    <property type="project" value="TreeGrafter"/>
</dbReference>
<evidence type="ECO:0000256" key="1">
    <source>
        <dbReference type="ARBA" id="ARBA00022801"/>
    </source>
</evidence>
<proteinExistence type="predicted"/>
<dbReference type="Gene3D" id="3.90.245.10">
    <property type="entry name" value="Ribonucleoside hydrolase-like"/>
    <property type="match status" value="1"/>
</dbReference>
<keyword evidence="5" id="KW-1185">Reference proteome</keyword>
<evidence type="ECO:0000259" key="3">
    <source>
        <dbReference type="Pfam" id="PF01156"/>
    </source>
</evidence>